<accession>A0A455ZEE8</accession>
<dbReference type="AlphaFoldDB" id="A0A455ZEE8"/>
<reference evidence="2" key="1">
    <citation type="journal article" date="2014" name="Genome Biol. Evol.">
        <title>Comparative genomic analysis of malaria mosquito vector-associated novel pathogen Elizabethkingia anophelis.</title>
        <authorList>
            <person name="Teo J."/>
            <person name="Tan S.Y."/>
            <person name="Liu Y."/>
            <person name="Tay M."/>
            <person name="Ding Y."/>
            <person name="Li Y."/>
            <person name="Kjelleberg S."/>
            <person name="Givskov M."/>
            <person name="Lin R.T."/>
            <person name="Yang L."/>
        </authorList>
    </citation>
    <scope>NUCLEOTIDE SEQUENCE</scope>
</reference>
<dbReference type="Pfam" id="PF13532">
    <property type="entry name" value="2OG-FeII_Oxy_2"/>
    <property type="match status" value="1"/>
</dbReference>
<reference evidence="2" key="3">
    <citation type="journal article" date="2016" name="Genome Announc.">
        <title>Complete Genome Sequences of Four Strains from the 2015-2016 Elizabethkingia anophelis Outbreak.</title>
        <authorList>
            <person name="Nicholson A.C."/>
            <person name="Whitney A.M."/>
            <person name="Emery B.D."/>
            <person name="Bell M.E."/>
            <person name="Gartin J.T."/>
            <person name="Humrighouse B.W."/>
            <person name="Loparev V.N."/>
            <person name="Batra D."/>
            <person name="Sheth M."/>
            <person name="Rowe L.A."/>
            <person name="Juieng P."/>
            <person name="Knipe K."/>
            <person name="Gulvik C."/>
            <person name="McQuiston J.R."/>
        </authorList>
    </citation>
    <scope>NUCLEOTIDE SEQUENCE</scope>
</reference>
<name>A0A455ZEE8_9FLAO</name>
<reference evidence="2" key="2">
    <citation type="journal article" date="2014" name="PLoS ONE">
        <title>Insights from the genome annotation of Elizabethkingia anophelis from the malaria vector Anopheles gambiae.</title>
        <authorList>
            <person name="Kukutla P."/>
            <person name="Lindberg B.G."/>
            <person name="Pei D."/>
            <person name="Rayl M."/>
            <person name="Yu W."/>
            <person name="Steritz M."/>
            <person name="Faye I."/>
            <person name="Xu J."/>
        </authorList>
    </citation>
    <scope>NUCLEOTIDE SEQUENCE</scope>
</reference>
<dbReference type="InterPro" id="IPR037151">
    <property type="entry name" value="AlkB-like_sf"/>
</dbReference>
<dbReference type="SUPFAM" id="SSF51197">
    <property type="entry name" value="Clavaminate synthase-like"/>
    <property type="match status" value="1"/>
</dbReference>
<evidence type="ECO:0000259" key="1">
    <source>
        <dbReference type="Pfam" id="PF13532"/>
    </source>
</evidence>
<dbReference type="RefSeq" id="WP_078674419.1">
    <property type="nucleotide sequence ID" value="NZ_CP014340.1"/>
</dbReference>
<sequence>MIASISLGQTRNFGFRKKIIIRVNIAFSLPYSSLFIVNGDQQEHWEHRIAKSISSGQL</sequence>
<reference evidence="2" key="8">
    <citation type="journal article" date="2018" name="J. ISSAAS">
        <title>In Silico Identification of Three Types of Integrative and Conjugative Elements (ICEs) in Elizabethkingia anophelis Strains Isolated from Around the World.</title>
        <authorList>
            <person name="Xu J."/>
            <person name="Pei D."/>
            <person name="Nicholson A."/>
            <person name="Lan Y."/>
            <person name="Xia Q."/>
        </authorList>
    </citation>
    <scope>NUCLEOTIDE SEQUENCE</scope>
</reference>
<proteinExistence type="predicted"/>
<dbReference type="Gene3D" id="2.60.120.590">
    <property type="entry name" value="Alpha-ketoglutarate-dependent dioxygenase AlkB-like"/>
    <property type="match status" value="1"/>
</dbReference>
<dbReference type="EMBL" id="BK010601">
    <property type="protein sequence ID" value="DAC75217.1"/>
    <property type="molecule type" value="Genomic_DNA"/>
</dbReference>
<evidence type="ECO:0000313" key="2">
    <source>
        <dbReference type="EMBL" id="DAC75217.1"/>
    </source>
</evidence>
<reference evidence="2" key="7">
    <citation type="journal article" date="2017" name="Sci. Rep.">
        <title>Genomic features, phylogenetic relationships, and comparative genomics of Elizabethkingia anophelis strain EM361-97 isolated in Taiwan.</title>
        <authorList>
            <person name="Lin J.N."/>
            <person name="Lai C.H."/>
            <person name="Yang C.H."/>
            <person name="Huang Y.H."/>
            <person name="Lin H.H."/>
        </authorList>
    </citation>
    <scope>NUCLEOTIDE SEQUENCE</scope>
</reference>
<feature type="domain" description="Alpha-ketoglutarate-dependent dioxygenase AlkB-like" evidence="1">
    <location>
        <begin position="1"/>
        <end position="51"/>
    </location>
</feature>
<protein>
    <submittedName>
        <fullName evidence="2">Alkylated DNA repair protein alkB</fullName>
    </submittedName>
</protein>
<reference evidence="2" key="4">
    <citation type="journal article" date="2016" name="Sci. Rep.">
        <title>Genomic epidemiology and global diversity of the emerging bacterial pathogen Elizabethkingia anophelis.</title>
        <authorList>
            <person name="Breurec S."/>
            <person name="Criscuolo A."/>
            <person name="Diancourt L."/>
            <person name="Rendueles O."/>
            <person name="Vandenbogaert M."/>
            <person name="Passet V."/>
            <person name="Caro V."/>
            <person name="Rocha E.P."/>
            <person name="Touchon M."/>
            <person name="Brisse S."/>
        </authorList>
    </citation>
    <scope>NUCLEOTIDE SEQUENCE</scope>
</reference>
<reference evidence="2" key="6">
    <citation type="journal article" date="2017" name="Nat. Commun.">
        <title>Evolutionary dynamics and genomic features of the Elizabethkingia anophelis 2015 to 2016 Wisconsin outbreak strain.</title>
        <authorList>
            <person name="Perrin A."/>
            <person name="Larsonneur E."/>
            <person name="Nicholson A.C."/>
            <person name="Edwards D.J."/>
            <person name="Gundlach K.M."/>
            <person name="Whitney A.M."/>
            <person name="Gulvik C.A."/>
            <person name="Bell M.E."/>
            <person name="Rendueles O."/>
            <person name="Cury J."/>
            <person name="Hugon P."/>
            <person name="Clermont D."/>
            <person name="Enouf V."/>
            <person name="Loparev V."/>
            <person name="Juieng P."/>
            <person name="Monson T."/>
            <person name="Warshauer D."/>
            <person name="Elbadawi L.I."/>
            <person name="Walters M.S."/>
            <person name="Crist M.B."/>
            <person name="Noble-Wang J."/>
            <person name="Borlaug G."/>
            <person name="Rocha E.P.C."/>
            <person name="Criscuolo A."/>
            <person name="Touchon M."/>
            <person name="Davis J.P."/>
            <person name="Holt K.E."/>
            <person name="McQuiston J.R."/>
            <person name="Brisse S."/>
        </authorList>
    </citation>
    <scope>NUCLEOTIDE SEQUENCE</scope>
</reference>
<dbReference type="InterPro" id="IPR027450">
    <property type="entry name" value="AlkB-like"/>
</dbReference>
<organism evidence="2">
    <name type="scientific">Elizabethkingia anophelis</name>
    <dbReference type="NCBI Taxonomy" id="1117645"/>
    <lineage>
        <taxon>Bacteria</taxon>
        <taxon>Pseudomonadati</taxon>
        <taxon>Bacteroidota</taxon>
        <taxon>Flavobacteriia</taxon>
        <taxon>Flavobacteriales</taxon>
        <taxon>Weeksellaceae</taxon>
        <taxon>Elizabethkingia</taxon>
    </lineage>
</organism>
<gene>
    <name evidence="2" type="primary">alkB</name>
</gene>
<reference evidence="2" key="5">
    <citation type="journal article" date="2017" name="Genome Announc.">
        <title>Complete Circularized Genome Sequences of Four Strains of Elizabethkingia anophelis, Including Two Novel Strains Isolated from Wild-Caught Anopheles sinensis.</title>
        <authorList>
            <person name="Pei D."/>
            <person name="Nicholson A.C."/>
            <person name="Jiang J."/>
            <person name="Chen H."/>
            <person name="Whitney A.M."/>
            <person name="Villarma A."/>
            <person name="Bell M."/>
            <person name="Humrighouse B."/>
            <person name="Rowe L.A."/>
            <person name="Sheth M."/>
            <person name="Batra D."/>
            <person name="Juieng P."/>
            <person name="Loparev V.N."/>
            <person name="McQuiston J.R."/>
            <person name="Lan Y."/>
            <person name="Ma Y."/>
            <person name="Xu J."/>
        </authorList>
    </citation>
    <scope>NUCLEOTIDE SEQUENCE</scope>
</reference>